<protein>
    <submittedName>
        <fullName evidence="1">Uck1</fullName>
    </submittedName>
</protein>
<proteinExistence type="predicted"/>
<name>A0A0A9GPR7_ARUDO</name>
<sequence length="56" mass="6355">MAFNNNFTIIPDGTSLPSCMRFFIILPCSVSDLASSRRRSPALKWVNPNWFTILAH</sequence>
<reference evidence="1" key="1">
    <citation type="submission" date="2014-09" db="EMBL/GenBank/DDBJ databases">
        <authorList>
            <person name="Magalhaes I.L.F."/>
            <person name="Oliveira U."/>
            <person name="Santos F.R."/>
            <person name="Vidigal T.H.D.A."/>
            <person name="Brescovit A.D."/>
            <person name="Santos A.J."/>
        </authorList>
    </citation>
    <scope>NUCLEOTIDE SEQUENCE</scope>
    <source>
        <tissue evidence="1">Shoot tissue taken approximately 20 cm above the soil surface</tissue>
    </source>
</reference>
<reference evidence="1" key="2">
    <citation type="journal article" date="2015" name="Data Brief">
        <title>Shoot transcriptome of the giant reed, Arundo donax.</title>
        <authorList>
            <person name="Barrero R.A."/>
            <person name="Guerrero F.D."/>
            <person name="Moolhuijzen P."/>
            <person name="Goolsby J.A."/>
            <person name="Tidwell J."/>
            <person name="Bellgard S.E."/>
            <person name="Bellgard M.I."/>
        </authorList>
    </citation>
    <scope>NUCLEOTIDE SEQUENCE</scope>
    <source>
        <tissue evidence="1">Shoot tissue taken approximately 20 cm above the soil surface</tissue>
    </source>
</reference>
<accession>A0A0A9GPR7</accession>
<dbReference type="EMBL" id="GBRH01171409">
    <property type="protein sequence ID" value="JAE26487.1"/>
    <property type="molecule type" value="Transcribed_RNA"/>
</dbReference>
<organism evidence="1">
    <name type="scientific">Arundo donax</name>
    <name type="common">Giant reed</name>
    <name type="synonym">Donax arundinaceus</name>
    <dbReference type="NCBI Taxonomy" id="35708"/>
    <lineage>
        <taxon>Eukaryota</taxon>
        <taxon>Viridiplantae</taxon>
        <taxon>Streptophyta</taxon>
        <taxon>Embryophyta</taxon>
        <taxon>Tracheophyta</taxon>
        <taxon>Spermatophyta</taxon>
        <taxon>Magnoliopsida</taxon>
        <taxon>Liliopsida</taxon>
        <taxon>Poales</taxon>
        <taxon>Poaceae</taxon>
        <taxon>PACMAD clade</taxon>
        <taxon>Arundinoideae</taxon>
        <taxon>Arundineae</taxon>
        <taxon>Arundo</taxon>
    </lineage>
</organism>
<evidence type="ECO:0000313" key="1">
    <source>
        <dbReference type="EMBL" id="JAE26487.1"/>
    </source>
</evidence>
<dbReference type="AlphaFoldDB" id="A0A0A9GPR7"/>